<dbReference type="AlphaFoldDB" id="A0A0F0HEU5"/>
<evidence type="ECO:0000313" key="2">
    <source>
        <dbReference type="Proteomes" id="UP000033393"/>
    </source>
</evidence>
<sequence length="100" mass="10927">MKAVIAWWDLEGRPDVAALRDSLWQEGIQAWAAVAGLVAKFWISDGSRWGAVMVFESETAARQALPPNRAAQLIGAPAQMRLTFDVEAFVTGTRGATPWL</sequence>
<accession>A0A0F0HEU5</accession>
<gene>
    <name evidence="1" type="ORF">UK23_04345</name>
</gene>
<reference evidence="1 2" key="1">
    <citation type="submission" date="2015-02" db="EMBL/GenBank/DDBJ databases">
        <authorList>
            <person name="Ju K.-S."/>
            <person name="Doroghazi J.R."/>
            <person name="Metcalf W."/>
        </authorList>
    </citation>
    <scope>NUCLEOTIDE SEQUENCE [LARGE SCALE GENOMIC DNA]</scope>
    <source>
        <strain evidence="1 2">NRRL B-16140</strain>
    </source>
</reference>
<dbReference type="EMBL" id="JYJG01000018">
    <property type="protein sequence ID" value="KJK52168.1"/>
    <property type="molecule type" value="Genomic_DNA"/>
</dbReference>
<comment type="caution">
    <text evidence="1">The sequence shown here is derived from an EMBL/GenBank/DDBJ whole genome shotgun (WGS) entry which is preliminary data.</text>
</comment>
<keyword evidence="2" id="KW-1185">Reference proteome</keyword>
<name>A0A0F0HEU5_LENAE</name>
<dbReference type="Gene3D" id="3.30.70.100">
    <property type="match status" value="1"/>
</dbReference>
<organism evidence="1 2">
    <name type="scientific">Lentzea aerocolonigenes</name>
    <name type="common">Lechevalieria aerocolonigenes</name>
    <name type="synonym">Saccharothrix aerocolonigenes</name>
    <dbReference type="NCBI Taxonomy" id="68170"/>
    <lineage>
        <taxon>Bacteria</taxon>
        <taxon>Bacillati</taxon>
        <taxon>Actinomycetota</taxon>
        <taxon>Actinomycetes</taxon>
        <taxon>Pseudonocardiales</taxon>
        <taxon>Pseudonocardiaceae</taxon>
        <taxon>Lentzea</taxon>
    </lineage>
</organism>
<dbReference type="Proteomes" id="UP000033393">
    <property type="component" value="Unassembled WGS sequence"/>
</dbReference>
<dbReference type="PATRIC" id="fig|68170.10.peg.5578"/>
<dbReference type="RefSeq" id="WP_045310046.1">
    <property type="nucleotide sequence ID" value="NZ_JYJG01000018.1"/>
</dbReference>
<proteinExistence type="predicted"/>
<protein>
    <submittedName>
        <fullName evidence="1">Uncharacterized protein</fullName>
    </submittedName>
</protein>
<evidence type="ECO:0000313" key="1">
    <source>
        <dbReference type="EMBL" id="KJK52168.1"/>
    </source>
</evidence>
<dbReference type="OrthoDB" id="3687310at2"/>